<dbReference type="Proteomes" id="UP000290849">
    <property type="component" value="Unassembled WGS sequence"/>
</dbReference>
<keyword evidence="2" id="KW-0969">Cilium</keyword>
<organism evidence="2 3">
    <name type="scientific">Achromobacter aloeverae</name>
    <dbReference type="NCBI Taxonomy" id="1750518"/>
    <lineage>
        <taxon>Bacteria</taxon>
        <taxon>Pseudomonadati</taxon>
        <taxon>Pseudomonadota</taxon>
        <taxon>Betaproteobacteria</taxon>
        <taxon>Burkholderiales</taxon>
        <taxon>Alcaligenaceae</taxon>
        <taxon>Achromobacter</taxon>
    </lineage>
</organism>
<evidence type="ECO:0000313" key="2">
    <source>
        <dbReference type="EMBL" id="RXN92537.1"/>
    </source>
</evidence>
<dbReference type="GO" id="GO:0005886">
    <property type="term" value="C:plasma membrane"/>
    <property type="evidence" value="ECO:0007669"/>
    <property type="project" value="TreeGrafter"/>
</dbReference>
<protein>
    <submittedName>
        <fullName evidence="2">Flagellar biosynthesis protein FlhB</fullName>
    </submittedName>
</protein>
<dbReference type="Pfam" id="PF01312">
    <property type="entry name" value="Bac_export_2"/>
    <property type="match status" value="1"/>
</dbReference>
<keyword evidence="2" id="KW-0966">Cell projection</keyword>
<dbReference type="PANTHER" id="PTHR30531:SF12">
    <property type="entry name" value="FLAGELLAR BIOSYNTHETIC PROTEIN FLHB"/>
    <property type="match status" value="1"/>
</dbReference>
<dbReference type="Gene3D" id="3.40.1690.10">
    <property type="entry name" value="secretion proteins EscU"/>
    <property type="match status" value="1"/>
</dbReference>
<dbReference type="InterPro" id="IPR029025">
    <property type="entry name" value="T3SS_substrate_exporter_C"/>
</dbReference>
<evidence type="ECO:0000313" key="3">
    <source>
        <dbReference type="Proteomes" id="UP000290849"/>
    </source>
</evidence>
<dbReference type="EMBL" id="PYAL01000001">
    <property type="protein sequence ID" value="RXN92537.1"/>
    <property type="molecule type" value="Genomic_DNA"/>
</dbReference>
<dbReference type="GO" id="GO:0009306">
    <property type="term" value="P:protein secretion"/>
    <property type="evidence" value="ECO:0007669"/>
    <property type="project" value="InterPro"/>
</dbReference>
<evidence type="ECO:0000256" key="1">
    <source>
        <dbReference type="ARBA" id="ARBA00010690"/>
    </source>
</evidence>
<keyword evidence="2" id="KW-0282">Flagellum</keyword>
<name>A0A4Q1HNZ8_9BURK</name>
<dbReference type="SUPFAM" id="SSF160544">
    <property type="entry name" value="EscU C-terminal domain-like"/>
    <property type="match status" value="1"/>
</dbReference>
<keyword evidence="3" id="KW-1185">Reference proteome</keyword>
<accession>A0A4Q1HNZ8</accession>
<dbReference type="PANTHER" id="PTHR30531">
    <property type="entry name" value="FLAGELLAR BIOSYNTHETIC PROTEIN FLHB"/>
    <property type="match status" value="1"/>
</dbReference>
<proteinExistence type="inferred from homology"/>
<sequence length="125" mass="13367">MNVASKQQDAGDDRQVAVALSYNEAEAAPRVVAKGYGTLADTIIRTAQEHGLYVHQSPELVGLLMQVNLDAQIPPELYVAVAELLAWLYRVESGGAEAAKEALLAAMTPRAPATPGLPRNEQTSR</sequence>
<dbReference type="RefSeq" id="WP_129148502.1">
    <property type="nucleotide sequence ID" value="NZ_JBHSDO010000006.1"/>
</dbReference>
<gene>
    <name evidence="2" type="ORF">C7R54_01915</name>
</gene>
<comment type="similarity">
    <text evidence="1">Belongs to the type III secretion exporter family.</text>
</comment>
<dbReference type="OrthoDB" id="5244399at2"/>
<reference evidence="2 3" key="1">
    <citation type="journal article" date="2017" name="Int. J. Syst. Evol. Microbiol.">
        <title>Achromobacter aloeverae sp. nov., isolated from the root of Aloe vera (L.) Burm.f.</title>
        <authorList>
            <person name="Kuncharoen N."/>
            <person name="Muramatsu Y."/>
            <person name="Shibata C."/>
            <person name="Kamakura Y."/>
            <person name="Nakagawa Y."/>
            <person name="Tanasupawat S."/>
        </authorList>
    </citation>
    <scope>NUCLEOTIDE SEQUENCE [LARGE SCALE GENOMIC DNA]</scope>
    <source>
        <strain evidence="2 3">AVA-1</strain>
    </source>
</reference>
<dbReference type="AlphaFoldDB" id="A0A4Q1HNZ8"/>
<dbReference type="InterPro" id="IPR006135">
    <property type="entry name" value="T3SS_substrate_exporter"/>
</dbReference>
<comment type="caution">
    <text evidence="2">The sequence shown here is derived from an EMBL/GenBank/DDBJ whole genome shotgun (WGS) entry which is preliminary data.</text>
</comment>